<dbReference type="SMART" id="SM00530">
    <property type="entry name" value="HTH_XRE"/>
    <property type="match status" value="1"/>
</dbReference>
<evidence type="ECO:0000313" key="2">
    <source>
        <dbReference type="EMBL" id="GAA3363877.1"/>
    </source>
</evidence>
<dbReference type="CDD" id="cd00093">
    <property type="entry name" value="HTH_XRE"/>
    <property type="match status" value="1"/>
</dbReference>
<dbReference type="PROSITE" id="PS50943">
    <property type="entry name" value="HTH_CROC1"/>
    <property type="match status" value="1"/>
</dbReference>
<feature type="domain" description="HTH cro/C1-type" evidence="1">
    <location>
        <begin position="16"/>
        <end position="73"/>
    </location>
</feature>
<dbReference type="RefSeq" id="WP_344930681.1">
    <property type="nucleotide sequence ID" value="NZ_BAAAYK010000038.1"/>
</dbReference>
<dbReference type="Pfam" id="PF19054">
    <property type="entry name" value="DUF5753"/>
    <property type="match status" value="1"/>
</dbReference>
<protein>
    <submittedName>
        <fullName evidence="2">Helix-turn-helix transcriptional regulator</fullName>
    </submittedName>
</protein>
<dbReference type="InterPro" id="IPR001387">
    <property type="entry name" value="Cro/C1-type_HTH"/>
</dbReference>
<dbReference type="InterPro" id="IPR043917">
    <property type="entry name" value="DUF5753"/>
</dbReference>
<accession>A0ABP6RZB0</accession>
<dbReference type="Pfam" id="PF13560">
    <property type="entry name" value="HTH_31"/>
    <property type="match status" value="1"/>
</dbReference>
<comment type="caution">
    <text evidence="2">The sequence shown here is derived from an EMBL/GenBank/DDBJ whole genome shotgun (WGS) entry which is preliminary data.</text>
</comment>
<dbReference type="SUPFAM" id="SSF47413">
    <property type="entry name" value="lambda repressor-like DNA-binding domains"/>
    <property type="match status" value="1"/>
</dbReference>
<dbReference type="Gene3D" id="1.10.260.40">
    <property type="entry name" value="lambda repressor-like DNA-binding domains"/>
    <property type="match status" value="1"/>
</dbReference>
<evidence type="ECO:0000259" key="1">
    <source>
        <dbReference type="PROSITE" id="PS50943"/>
    </source>
</evidence>
<gene>
    <name evidence="2" type="ORF">GCM10020366_57520</name>
</gene>
<dbReference type="InterPro" id="IPR010982">
    <property type="entry name" value="Lambda_DNA-bd_dom_sf"/>
</dbReference>
<dbReference type="Proteomes" id="UP001500483">
    <property type="component" value="Unassembled WGS sequence"/>
</dbReference>
<evidence type="ECO:0000313" key="3">
    <source>
        <dbReference type="Proteomes" id="UP001500483"/>
    </source>
</evidence>
<keyword evidence="3" id="KW-1185">Reference proteome</keyword>
<proteinExistence type="predicted"/>
<sequence>MSNKPGVARRRLAAKLRSLREERGDISVEHVMRELDWSRSKVSRIETAMTSVSVPDVRALCAIYEVDGELAEFLVGLCKQAKKRGWWRSYDDALTDYFGDYVELESEAASVCTFQIDLIPGLLQTEDYARSIIESWAPDLPDDLVRRRTEVRVARQQRLGDGLALWAIVDESALHRRCGDGEVMSAQLEHLREMSERPGVTVQVLPFEIGTHVAMGTAFTMLDFATLYDPVVYLDNLSGASYLEEAAEVDRYRQVFEHLRASALDPRVSQRRLDELRHRHAA</sequence>
<name>A0ABP6RZB0_9PSEU</name>
<reference evidence="3" key="1">
    <citation type="journal article" date="2019" name="Int. J. Syst. Evol. Microbiol.">
        <title>The Global Catalogue of Microorganisms (GCM) 10K type strain sequencing project: providing services to taxonomists for standard genome sequencing and annotation.</title>
        <authorList>
            <consortium name="The Broad Institute Genomics Platform"/>
            <consortium name="The Broad Institute Genome Sequencing Center for Infectious Disease"/>
            <person name="Wu L."/>
            <person name="Ma J."/>
        </authorList>
    </citation>
    <scope>NUCLEOTIDE SEQUENCE [LARGE SCALE GENOMIC DNA]</scope>
    <source>
        <strain evidence="3">JCM 9687</strain>
    </source>
</reference>
<dbReference type="EMBL" id="BAAAYK010000038">
    <property type="protein sequence ID" value="GAA3363877.1"/>
    <property type="molecule type" value="Genomic_DNA"/>
</dbReference>
<organism evidence="2 3">
    <name type="scientific">Saccharopolyspora gregorii</name>
    <dbReference type="NCBI Taxonomy" id="33914"/>
    <lineage>
        <taxon>Bacteria</taxon>
        <taxon>Bacillati</taxon>
        <taxon>Actinomycetota</taxon>
        <taxon>Actinomycetes</taxon>
        <taxon>Pseudonocardiales</taxon>
        <taxon>Pseudonocardiaceae</taxon>
        <taxon>Saccharopolyspora</taxon>
    </lineage>
</organism>